<dbReference type="InterPro" id="IPR052698">
    <property type="entry name" value="MoCofactor_Util/Proc"/>
</dbReference>
<dbReference type="InterPro" id="IPR014308">
    <property type="entry name" value="Xanthine_DH_XdhC"/>
</dbReference>
<evidence type="ECO:0000259" key="1">
    <source>
        <dbReference type="Pfam" id="PF02625"/>
    </source>
</evidence>
<protein>
    <submittedName>
        <fullName evidence="3">Molybdenum cofactor sulfurylase</fullName>
    </submittedName>
</protein>
<dbReference type="Pfam" id="PF02625">
    <property type="entry name" value="XdhC_CoxI"/>
    <property type="match status" value="1"/>
</dbReference>
<keyword evidence="4" id="KW-1185">Reference proteome</keyword>
<organism evidence="3 4">
    <name type="scientific">Aliiroseovarius sediminilitoris</name>
    <dbReference type="NCBI Taxonomy" id="1173584"/>
    <lineage>
        <taxon>Bacteria</taxon>
        <taxon>Pseudomonadati</taxon>
        <taxon>Pseudomonadota</taxon>
        <taxon>Alphaproteobacteria</taxon>
        <taxon>Rhodobacterales</taxon>
        <taxon>Paracoccaceae</taxon>
        <taxon>Aliiroseovarius</taxon>
    </lineage>
</organism>
<gene>
    <name evidence="3" type="ORF">SAMN05444851_0750</name>
</gene>
<evidence type="ECO:0000313" key="4">
    <source>
        <dbReference type="Proteomes" id="UP000199650"/>
    </source>
</evidence>
<dbReference type="Proteomes" id="UP000199650">
    <property type="component" value="Unassembled WGS sequence"/>
</dbReference>
<sequence>MSFDLIQLADAIARHGPVARVVVAATAGSTPREVGASMLVWQGGQSGTIGGGELEYRATEAARELLVGGGSRTLIRVPLGPDLGQCCGGAVTLLTERFAEDDLTGPERDGIVARAVMAVDTTPLAVKRVLDKARAKGLRPAPQLLHGWMIEPLTRPTTPIWIYGAGHVGRALVNVLSPVHDLAITWVDTGTDRFPDAIAERVTALPAPHPAVAARLAPHDAHHLVLTYSHSLDLDLCHAILSRPFAGAGLIGSATKWARFRKRLAALGHSVAQINRIQCPIGDPGLGKTPQAIAIGVASALLKGVANKEKINRGMPGDRRYAPRKRAIDT</sequence>
<dbReference type="Pfam" id="PF13478">
    <property type="entry name" value="XdhC_C"/>
    <property type="match status" value="1"/>
</dbReference>
<dbReference type="PANTHER" id="PTHR30388">
    <property type="entry name" value="ALDEHYDE OXIDOREDUCTASE MOLYBDENUM COFACTOR ASSEMBLY PROTEIN"/>
    <property type="match status" value="1"/>
</dbReference>
<dbReference type="AlphaFoldDB" id="A0A1I0NEA1"/>
<reference evidence="3 4" key="1">
    <citation type="submission" date="2016-10" db="EMBL/GenBank/DDBJ databases">
        <authorList>
            <person name="de Groot N.N."/>
        </authorList>
    </citation>
    <scope>NUCLEOTIDE SEQUENCE [LARGE SCALE GENOMIC DNA]</scope>
    <source>
        <strain evidence="3 4">DSM 29439</strain>
    </source>
</reference>
<feature type="domain" description="XdhC Rossmann" evidence="2">
    <location>
        <begin position="160"/>
        <end position="299"/>
    </location>
</feature>
<dbReference type="RefSeq" id="WP_091428374.1">
    <property type="nucleotide sequence ID" value="NZ_FOJB01000001.1"/>
</dbReference>
<dbReference type="NCBIfam" id="TIGR02964">
    <property type="entry name" value="xanthine_xdhC"/>
    <property type="match status" value="1"/>
</dbReference>
<dbReference type="InterPro" id="IPR003777">
    <property type="entry name" value="XdhC_CoxI"/>
</dbReference>
<evidence type="ECO:0000313" key="3">
    <source>
        <dbReference type="EMBL" id="SEV99439.1"/>
    </source>
</evidence>
<feature type="domain" description="XdhC- CoxI" evidence="1">
    <location>
        <begin position="12"/>
        <end position="74"/>
    </location>
</feature>
<dbReference type="InterPro" id="IPR027051">
    <property type="entry name" value="XdhC_Rossmann_dom"/>
</dbReference>
<dbReference type="PANTHER" id="PTHR30388:SF6">
    <property type="entry name" value="XANTHINE DEHYDROGENASE SUBUNIT A-RELATED"/>
    <property type="match status" value="1"/>
</dbReference>
<name>A0A1I0NEA1_9RHOB</name>
<dbReference type="OrthoDB" id="61481at2"/>
<proteinExistence type="predicted"/>
<evidence type="ECO:0000259" key="2">
    <source>
        <dbReference type="Pfam" id="PF13478"/>
    </source>
</evidence>
<dbReference type="STRING" id="1173584.SAMN05444851_0750"/>
<dbReference type="EMBL" id="FOJB01000001">
    <property type="protein sequence ID" value="SEV99439.1"/>
    <property type="molecule type" value="Genomic_DNA"/>
</dbReference>
<accession>A0A1I0NEA1</accession>
<dbReference type="Gene3D" id="3.40.50.720">
    <property type="entry name" value="NAD(P)-binding Rossmann-like Domain"/>
    <property type="match status" value="1"/>
</dbReference>